<evidence type="ECO:0000313" key="8">
    <source>
        <dbReference type="EMBL" id="KAJ8890362.1"/>
    </source>
</evidence>
<dbReference type="Pfam" id="PF08395">
    <property type="entry name" value="7tm_7"/>
    <property type="match status" value="1"/>
</dbReference>
<feature type="transmembrane region" description="Helical" evidence="6">
    <location>
        <begin position="335"/>
        <end position="359"/>
    </location>
</feature>
<protein>
    <recommendedName>
        <fullName evidence="7">HAT C-terminal dimerisation domain-containing protein</fullName>
    </recommendedName>
</protein>
<feature type="transmembrane region" description="Helical" evidence="6">
    <location>
        <begin position="301"/>
        <end position="323"/>
    </location>
</feature>
<dbReference type="EMBL" id="JARBHB010000003">
    <property type="protein sequence ID" value="KAJ8890362.1"/>
    <property type="molecule type" value="Genomic_DNA"/>
</dbReference>
<dbReference type="InterPro" id="IPR013604">
    <property type="entry name" value="7TM_chemorcpt"/>
</dbReference>
<organism evidence="8 9">
    <name type="scientific">Dryococelus australis</name>
    <dbReference type="NCBI Taxonomy" id="614101"/>
    <lineage>
        <taxon>Eukaryota</taxon>
        <taxon>Metazoa</taxon>
        <taxon>Ecdysozoa</taxon>
        <taxon>Arthropoda</taxon>
        <taxon>Hexapoda</taxon>
        <taxon>Insecta</taxon>
        <taxon>Pterygota</taxon>
        <taxon>Neoptera</taxon>
        <taxon>Polyneoptera</taxon>
        <taxon>Phasmatodea</taxon>
        <taxon>Verophasmatodea</taxon>
        <taxon>Anareolatae</taxon>
        <taxon>Phasmatidae</taxon>
        <taxon>Eurycanthinae</taxon>
        <taxon>Dryococelus</taxon>
    </lineage>
</organism>
<keyword evidence="3 6" id="KW-0812">Transmembrane</keyword>
<evidence type="ECO:0000256" key="4">
    <source>
        <dbReference type="ARBA" id="ARBA00022989"/>
    </source>
</evidence>
<dbReference type="PANTHER" id="PTHR45749:SF23">
    <property type="entry name" value="ZINC FINGER MYM-TYPE PROTEIN 1-LIKE"/>
    <property type="match status" value="1"/>
</dbReference>
<evidence type="ECO:0000256" key="2">
    <source>
        <dbReference type="ARBA" id="ARBA00022475"/>
    </source>
</evidence>
<evidence type="ECO:0000256" key="3">
    <source>
        <dbReference type="ARBA" id="ARBA00022692"/>
    </source>
</evidence>
<keyword evidence="2" id="KW-1003">Cell membrane</keyword>
<dbReference type="Proteomes" id="UP001159363">
    <property type="component" value="Chromosome 3"/>
</dbReference>
<sequence>MHVKRPADVFVKTGIALQFYQSDPCEKPLVRNEAWGILNSLHKLETALILEIWTYILERFQKVSESLHSVETLIEKVNRLYDSLVQYMETLREMCDDYEKKLHYGGGGFGEAVILKGRGKFKVETSFVIIDRLPTELLRRKKAYCVVTSTFSVFSNLSSSSPSEISEHAAKLQVLYENDLEPSFANECVHFSNMIKCSKVTHTPLSMKNLQQTFPIVGIALRMLLCTAVSNFAADSSFSTLKRVKSYLRSTMKEQKLNSLVILHIEADILNGKGFQPVHCLSKVLGLVPSKIKGPTYRPTFLSVCYTTVLISLVCILLTFRLFADWNSNYGLSRVMGVFCCAMVVISALHMVINLLVYLSGKWNHIEDIFSAAAAMDEQFLDMYEASYSEVSRALLVLGVHTLAVTLTAHTLDSLLLRRPWFSILKCMFSLYIPDMHDLFVCFQVIILTTLFRTRFQQLNGRLEALASGWCQVVSHVATPAWLCHHLHRLRMCHAAITALSLAACSAFRLQLLLSMAVNMTSLMVNLVILVGSFSDMWTKSGAELLPLIFIWLMRVLLRIGVLAHCCGSMDEARRDTMALLPRVSLAEGLGPPSSRAGTPLHAAGARAPDIVHCWWFLHSRPPLTLLHPQCCCHLHHCYGAVHDIISLYFPECSGALRVLPNTALYLVLRITRAHIPPLQSLAPSSATGSCLRRPSCWCVLTYKVGLCRGRRCQESSCSSSQPLTPQAGKGSAVTSVRSAVNHSPTHQGERVRHSPMLPRSVQSPFLAFETGGRRFAPESFLVDVGSSNVGCRTMPCDTPGELHGPFPPGRQRVCHLCLEVPGWKQSDVLYG</sequence>
<name>A0ABQ9I1J8_9NEOP</name>
<proteinExistence type="predicted"/>
<keyword evidence="4 6" id="KW-1133">Transmembrane helix</keyword>
<feature type="domain" description="HAT C-terminal dimerisation" evidence="7">
    <location>
        <begin position="209"/>
        <end position="266"/>
    </location>
</feature>
<dbReference type="InterPro" id="IPR008906">
    <property type="entry name" value="HATC_C_dom"/>
</dbReference>
<keyword evidence="9" id="KW-1185">Reference proteome</keyword>
<feature type="transmembrane region" description="Helical" evidence="6">
    <location>
        <begin position="520"/>
        <end position="538"/>
    </location>
</feature>
<evidence type="ECO:0000256" key="5">
    <source>
        <dbReference type="ARBA" id="ARBA00023136"/>
    </source>
</evidence>
<gene>
    <name evidence="8" type="ORF">PR048_009870</name>
</gene>
<accession>A0ABQ9I1J8</accession>
<feature type="transmembrane region" description="Helical" evidence="6">
    <location>
        <begin position="545"/>
        <end position="564"/>
    </location>
</feature>
<dbReference type="Pfam" id="PF05699">
    <property type="entry name" value="Dimer_Tnp_hAT"/>
    <property type="match status" value="1"/>
</dbReference>
<comment type="caution">
    <text evidence="8">The sequence shown here is derived from an EMBL/GenBank/DDBJ whole genome shotgun (WGS) entry which is preliminary data.</text>
</comment>
<evidence type="ECO:0000313" key="9">
    <source>
        <dbReference type="Proteomes" id="UP001159363"/>
    </source>
</evidence>
<evidence type="ECO:0000256" key="1">
    <source>
        <dbReference type="ARBA" id="ARBA00004651"/>
    </source>
</evidence>
<evidence type="ECO:0000259" key="7">
    <source>
        <dbReference type="Pfam" id="PF05699"/>
    </source>
</evidence>
<comment type="subcellular location">
    <subcellularLocation>
        <location evidence="1">Cell membrane</location>
        <topology evidence="1">Multi-pass membrane protein</topology>
    </subcellularLocation>
</comment>
<reference evidence="8 9" key="1">
    <citation type="submission" date="2023-02" db="EMBL/GenBank/DDBJ databases">
        <title>LHISI_Scaffold_Assembly.</title>
        <authorList>
            <person name="Stuart O.P."/>
            <person name="Cleave R."/>
            <person name="Magrath M.J.L."/>
            <person name="Mikheyev A.S."/>
        </authorList>
    </citation>
    <scope>NUCLEOTIDE SEQUENCE [LARGE SCALE GENOMIC DNA]</scope>
    <source>
        <strain evidence="8">Daus_M_001</strain>
        <tissue evidence="8">Leg muscle</tissue>
    </source>
</reference>
<dbReference type="PANTHER" id="PTHR45749">
    <property type="match status" value="1"/>
</dbReference>
<keyword evidence="5 6" id="KW-0472">Membrane</keyword>
<evidence type="ECO:0000256" key="6">
    <source>
        <dbReference type="SAM" id="Phobius"/>
    </source>
</evidence>